<dbReference type="Pfam" id="PF22698">
    <property type="entry name" value="Semialdhyde_dhC_1"/>
    <property type="match status" value="1"/>
</dbReference>
<feature type="active site" evidence="13">
    <location>
        <position position="446"/>
    </location>
</feature>
<dbReference type="Gene3D" id="3.40.50.720">
    <property type="entry name" value="NAD(P)-binding Rossmann-like Domain"/>
    <property type="match status" value="1"/>
</dbReference>
<dbReference type="EMBL" id="PQIB02000005">
    <property type="protein sequence ID" value="RLN18942.1"/>
    <property type="molecule type" value="Genomic_DNA"/>
</dbReference>
<dbReference type="Proteomes" id="UP000275267">
    <property type="component" value="Unassembled WGS sequence"/>
</dbReference>
<comment type="pathway">
    <text evidence="1">Amino-acid biosynthesis; L-arginine biosynthesis; N(2)-acetyl-L-ornithine from L-glutamate: step 3/4.</text>
</comment>
<dbReference type="GO" id="GO:0003942">
    <property type="term" value="F:N-acetyl-gamma-glutamyl-phosphate reductase activity"/>
    <property type="evidence" value="ECO:0007669"/>
    <property type="project" value="UniProtKB-EC"/>
</dbReference>
<dbReference type="GO" id="GO:0006526">
    <property type="term" value="P:L-arginine biosynthetic process"/>
    <property type="evidence" value="ECO:0007669"/>
    <property type="project" value="UniProtKB-UniPathway"/>
</dbReference>
<dbReference type="OrthoDB" id="438291at2759"/>
<accession>A0A3L6SFR2</accession>
<keyword evidence="8" id="KW-0408">Iron</keyword>
<dbReference type="GO" id="GO:0046872">
    <property type="term" value="F:metal ion binding"/>
    <property type="evidence" value="ECO:0007669"/>
    <property type="project" value="UniProtKB-KW"/>
</dbReference>
<dbReference type="PANTHER" id="PTHR32338">
    <property type="entry name" value="N-ACETYL-GAMMA-GLUTAMYL-PHOSPHATE REDUCTASE, CHLOROPLASTIC-RELATED-RELATED"/>
    <property type="match status" value="1"/>
</dbReference>
<evidence type="ECO:0000256" key="5">
    <source>
        <dbReference type="ARBA" id="ARBA00022723"/>
    </source>
</evidence>
<evidence type="ECO:0000256" key="12">
    <source>
        <dbReference type="ARBA" id="ARBA00076903"/>
    </source>
</evidence>
<dbReference type="NCBIfam" id="TIGR01850">
    <property type="entry name" value="argC"/>
    <property type="match status" value="1"/>
</dbReference>
<dbReference type="InterPro" id="IPR027443">
    <property type="entry name" value="IPNS-like_sf"/>
</dbReference>
<dbReference type="CDD" id="cd23934">
    <property type="entry name" value="AGPR_1_C"/>
    <property type="match status" value="1"/>
</dbReference>
<dbReference type="Gene3D" id="3.30.360.10">
    <property type="entry name" value="Dihydrodipicolinate Reductase, domain 2"/>
    <property type="match status" value="1"/>
</dbReference>
<dbReference type="AlphaFoldDB" id="A0A3L6SFR2"/>
<dbReference type="InterPro" id="IPR000706">
    <property type="entry name" value="AGPR_type-1"/>
</dbReference>
<name>A0A3L6SFR2_PANMI</name>
<dbReference type="SUPFAM" id="SSF51735">
    <property type="entry name" value="NAD(P)-binding Rossmann-fold domains"/>
    <property type="match status" value="1"/>
</dbReference>
<evidence type="ECO:0000256" key="8">
    <source>
        <dbReference type="ARBA" id="ARBA00023004"/>
    </source>
</evidence>
<dbReference type="Pfam" id="PF01118">
    <property type="entry name" value="Semialdhyde_dh"/>
    <property type="match status" value="1"/>
</dbReference>
<dbReference type="STRING" id="4540.A0A3L6SFR2"/>
<dbReference type="CDD" id="cd17895">
    <property type="entry name" value="AGPR_1_N"/>
    <property type="match status" value="1"/>
</dbReference>
<dbReference type="UniPathway" id="UPA00068">
    <property type="reaction ID" value="UER00108"/>
</dbReference>
<dbReference type="PANTHER" id="PTHR32338:SF10">
    <property type="entry name" value="N-ACETYL-GAMMA-GLUTAMYL-PHOSPHATE REDUCTASE, CHLOROPLASTIC-RELATED"/>
    <property type="match status" value="1"/>
</dbReference>
<evidence type="ECO:0000256" key="1">
    <source>
        <dbReference type="ARBA" id="ARBA00004862"/>
    </source>
</evidence>
<comment type="catalytic activity">
    <reaction evidence="9">
        <text>N-acetyl-L-glutamate 5-semialdehyde + phosphate + NADP(+) = N-acetyl-L-glutamyl 5-phosphate + NADPH + H(+)</text>
        <dbReference type="Rhea" id="RHEA:21588"/>
        <dbReference type="ChEBI" id="CHEBI:15378"/>
        <dbReference type="ChEBI" id="CHEBI:29123"/>
        <dbReference type="ChEBI" id="CHEBI:43474"/>
        <dbReference type="ChEBI" id="CHEBI:57783"/>
        <dbReference type="ChEBI" id="CHEBI:57936"/>
        <dbReference type="ChEBI" id="CHEBI:58349"/>
        <dbReference type="EC" id="1.2.1.38"/>
    </reaction>
</comment>
<comment type="caution">
    <text evidence="15">The sequence shown here is derived from an EMBL/GenBank/DDBJ whole genome shotgun (WGS) entry which is preliminary data.</text>
</comment>
<dbReference type="InterPro" id="IPR000534">
    <property type="entry name" value="Semialdehyde_DH_NAD-bd"/>
</dbReference>
<evidence type="ECO:0000256" key="2">
    <source>
        <dbReference type="ARBA" id="ARBA00013072"/>
    </source>
</evidence>
<reference evidence="16" key="1">
    <citation type="journal article" date="2019" name="Nat. Commun.">
        <title>The genome of broomcorn millet.</title>
        <authorList>
            <person name="Zou C."/>
            <person name="Miki D."/>
            <person name="Li D."/>
            <person name="Tang Q."/>
            <person name="Xiao L."/>
            <person name="Rajput S."/>
            <person name="Deng P."/>
            <person name="Jia W."/>
            <person name="Huang R."/>
            <person name="Zhang M."/>
            <person name="Sun Y."/>
            <person name="Hu J."/>
            <person name="Fu X."/>
            <person name="Schnable P.S."/>
            <person name="Li F."/>
            <person name="Zhang H."/>
            <person name="Feng B."/>
            <person name="Zhu X."/>
            <person name="Liu R."/>
            <person name="Schnable J.C."/>
            <person name="Zhu J.-K."/>
            <person name="Zhang H."/>
        </authorList>
    </citation>
    <scope>NUCLEOTIDE SEQUENCE [LARGE SCALE GENOMIC DNA]</scope>
</reference>
<evidence type="ECO:0000256" key="13">
    <source>
        <dbReference type="PROSITE-ProRule" id="PRU10010"/>
    </source>
</evidence>
<dbReference type="GO" id="GO:0070401">
    <property type="term" value="F:NADP+ binding"/>
    <property type="evidence" value="ECO:0007669"/>
    <property type="project" value="InterPro"/>
</dbReference>
<dbReference type="Pfam" id="PF14226">
    <property type="entry name" value="DIOX_N"/>
    <property type="match status" value="1"/>
</dbReference>
<evidence type="ECO:0000256" key="11">
    <source>
        <dbReference type="ARBA" id="ARBA00067665"/>
    </source>
</evidence>
<dbReference type="InterPro" id="IPR026992">
    <property type="entry name" value="DIOX_N"/>
</dbReference>
<dbReference type="InterPro" id="IPR044861">
    <property type="entry name" value="IPNS-like_FE2OG_OXY"/>
</dbReference>
<dbReference type="FunFam" id="2.60.120.330:FF:000012">
    <property type="entry name" value="Gibberellin 20 oxidase 1"/>
    <property type="match status" value="1"/>
</dbReference>
<keyword evidence="3" id="KW-0055">Arginine biosynthesis</keyword>
<evidence type="ECO:0000313" key="15">
    <source>
        <dbReference type="EMBL" id="RLN18942.1"/>
    </source>
</evidence>
<evidence type="ECO:0000259" key="14">
    <source>
        <dbReference type="SMART" id="SM00859"/>
    </source>
</evidence>
<evidence type="ECO:0000256" key="10">
    <source>
        <dbReference type="ARBA" id="ARBA00060921"/>
    </source>
</evidence>
<evidence type="ECO:0000256" key="7">
    <source>
        <dbReference type="ARBA" id="ARBA00023002"/>
    </source>
</evidence>
<evidence type="ECO:0000313" key="16">
    <source>
        <dbReference type="Proteomes" id="UP000275267"/>
    </source>
</evidence>
<dbReference type="InterPro" id="IPR050085">
    <property type="entry name" value="AGPR"/>
</dbReference>
<proteinExistence type="inferred from homology"/>
<evidence type="ECO:0000256" key="9">
    <source>
        <dbReference type="ARBA" id="ARBA00050557"/>
    </source>
</evidence>
<dbReference type="Gene3D" id="2.60.120.330">
    <property type="entry name" value="B-lactam Antibiotic, Isopenicillin N Synthase, Chain"/>
    <property type="match status" value="1"/>
</dbReference>
<comment type="similarity">
    <text evidence="10">Belongs to the NAGSA dehydrogenase family. Type 1 subfamily.</text>
</comment>
<evidence type="ECO:0000256" key="6">
    <source>
        <dbReference type="ARBA" id="ARBA00022857"/>
    </source>
</evidence>
<protein>
    <recommendedName>
        <fullName evidence="11">Probable N-acetyl-gamma-glutamyl-phosphate reductase, chloroplastic</fullName>
        <ecNumber evidence="2">1.2.1.38</ecNumber>
    </recommendedName>
    <alternativeName>
        <fullName evidence="12">N-acetyl-glutamate semialdehyde dehydrogenase</fullName>
    </alternativeName>
</protein>
<dbReference type="InterPro" id="IPR036291">
    <property type="entry name" value="NAD(P)-bd_dom_sf"/>
</dbReference>
<dbReference type="GO" id="GO:0051287">
    <property type="term" value="F:NAD binding"/>
    <property type="evidence" value="ECO:0007669"/>
    <property type="project" value="InterPro"/>
</dbReference>
<evidence type="ECO:0000256" key="4">
    <source>
        <dbReference type="ARBA" id="ARBA00022605"/>
    </source>
</evidence>
<dbReference type="InterPro" id="IPR023013">
    <property type="entry name" value="AGPR_AS"/>
</dbReference>
<dbReference type="SUPFAM" id="SSF55347">
    <property type="entry name" value="Glyceraldehyde-3-phosphate dehydrogenase-like, C-terminal domain"/>
    <property type="match status" value="1"/>
</dbReference>
<keyword evidence="16" id="KW-1185">Reference proteome</keyword>
<sequence length="642" mass="69868">MDDAFVQAPEHRPVAPVAEATGVPVIDLSPLAATPPGAVVAQVGAACREWGFFVAVGHGVPEATAARAAEAGRAFFALPAERKAAVRRTEPAPLGYYDAEHTKNVRDWKDVFDIFPRELPPPPAPSADGELVFVNKWPGDGDLPGFKLALEEYAAAMEELAFKLLELIARSLNLRPDRLHGFFREQTTYLRVNRYPPCPRPDLALGLGRRKDSGALTVRRPSTGEWARVRLVRGSLVVNVDDIIQNGIFGSNSKPFAGFMLKTAQQVGPLSLRVRGSVASSPRKLLSPKAAAATKSGDGVRIAVLGASGYTGAEIVRILANHPQFQIKVMTADRKAGEQFGSVFPHLISQDLPRLVAVKDADFSGVDAVFCCLPHGTTQEIIKGLPRHLKIVDLSADFRLRDINEYAEWYGYSHRAPELQEEAVYGLTELHRDDIRNARLVANPGCYPTSIQLPLVPLVKAKLIKLTNIIIDAKSGVSGAGRGAKEANLYTEIAEGIHAYGITSHRHVPEIEQGLTDAAESKVTISFTPHLMCMKRGMQSTMYVELASGVTANDLYEHLKSTYEGEEFVKLLHGNNAPRTSHVAGSNYCIMNVYEDRIPGRAIIISVIDNLVKGASGQAVQNLNLMMGLPENMGLQYQPLFP</sequence>
<dbReference type="PROSITE" id="PS01224">
    <property type="entry name" value="ARGC"/>
    <property type="match status" value="1"/>
</dbReference>
<dbReference type="HAMAP" id="MF_00150">
    <property type="entry name" value="ArgC_type1"/>
    <property type="match status" value="1"/>
</dbReference>
<dbReference type="Pfam" id="PF03171">
    <property type="entry name" value="2OG-FeII_Oxy"/>
    <property type="match status" value="1"/>
</dbReference>
<dbReference type="FunFam" id="3.30.360.10:FF:000014">
    <property type="entry name" value="N-acetyl-gamma-glutamyl-phosphate reductase"/>
    <property type="match status" value="1"/>
</dbReference>
<dbReference type="SUPFAM" id="SSF51197">
    <property type="entry name" value="Clavaminate synthase-like"/>
    <property type="match status" value="1"/>
</dbReference>
<dbReference type="InterPro" id="IPR058924">
    <property type="entry name" value="AGPR_dimerisation_dom"/>
</dbReference>
<keyword evidence="6" id="KW-0521">NADP</keyword>
<dbReference type="EC" id="1.2.1.38" evidence="2"/>
<keyword evidence="7" id="KW-0560">Oxidoreductase</keyword>
<gene>
    <name evidence="15" type="ORF">C2845_PM02G07480</name>
</gene>
<dbReference type="SMART" id="SM00859">
    <property type="entry name" value="Semialdhyde_dh"/>
    <property type="match status" value="1"/>
</dbReference>
<organism evidence="15 16">
    <name type="scientific">Panicum miliaceum</name>
    <name type="common">Proso millet</name>
    <name type="synonym">Broomcorn millet</name>
    <dbReference type="NCBI Taxonomy" id="4540"/>
    <lineage>
        <taxon>Eukaryota</taxon>
        <taxon>Viridiplantae</taxon>
        <taxon>Streptophyta</taxon>
        <taxon>Embryophyta</taxon>
        <taxon>Tracheophyta</taxon>
        <taxon>Spermatophyta</taxon>
        <taxon>Magnoliopsida</taxon>
        <taxon>Liliopsida</taxon>
        <taxon>Poales</taxon>
        <taxon>Poaceae</taxon>
        <taxon>PACMAD clade</taxon>
        <taxon>Panicoideae</taxon>
        <taxon>Panicodae</taxon>
        <taxon>Paniceae</taxon>
        <taxon>Panicinae</taxon>
        <taxon>Panicum</taxon>
        <taxon>Panicum sect. Panicum</taxon>
    </lineage>
</organism>
<feature type="domain" description="Semialdehyde dehydrogenase NAD-binding" evidence="14">
    <location>
        <begin position="301"/>
        <end position="438"/>
    </location>
</feature>
<keyword evidence="4" id="KW-0028">Amino-acid biosynthesis</keyword>
<evidence type="ECO:0000256" key="3">
    <source>
        <dbReference type="ARBA" id="ARBA00022571"/>
    </source>
</evidence>
<keyword evidence="5" id="KW-0479">Metal-binding</keyword>